<organism evidence="2 3">
    <name type="scientific">Ignavibacterium album (strain DSM 19864 / JCM 16511 / NBRC 101810 / Mat9-16)</name>
    <dbReference type="NCBI Taxonomy" id="945713"/>
    <lineage>
        <taxon>Bacteria</taxon>
        <taxon>Pseudomonadati</taxon>
        <taxon>Ignavibacteriota</taxon>
        <taxon>Ignavibacteria</taxon>
        <taxon>Ignavibacteriales</taxon>
        <taxon>Ignavibacteriaceae</taxon>
        <taxon>Ignavibacterium</taxon>
    </lineage>
</organism>
<dbReference type="OrthoDB" id="7107805at2"/>
<dbReference type="RefSeq" id="WP_014558912.1">
    <property type="nucleotide sequence ID" value="NC_017464.1"/>
</dbReference>
<dbReference type="InterPro" id="IPR032579">
    <property type="entry name" value="Phe_SMUG2-like"/>
</dbReference>
<accession>I0AFJ5</accession>
<protein>
    <recommendedName>
        <fullName evidence="1">Uracil-DNA glycosylase-like domain-containing protein</fullName>
    </recommendedName>
</protein>
<sequence>MSFADKAIKYFSGLKTPELNFNQTELLNPYSSSEVKKILKEFYLKYYNDDKERIFIIGINPGRFGGGLTGISFTDPVSLREECRINNNLGNQKELSSKFIYSVAKEFGGVKKFFSRVFLTALYPFALLKNGKNYNYYDDKNLSEHLKPEIVKNIKSQIQFGAKRDFAILLGKKNAAYFEILNYEHNFFRKIIVVEHPRYIMQYRLKQSDVYINKYLEVINN</sequence>
<gene>
    <name evidence="2" type="ordered locus">IALB_0038</name>
</gene>
<evidence type="ECO:0000313" key="3">
    <source>
        <dbReference type="Proteomes" id="UP000007394"/>
    </source>
</evidence>
<dbReference type="STRING" id="945713.IALB_0038"/>
<dbReference type="Proteomes" id="UP000007394">
    <property type="component" value="Chromosome"/>
</dbReference>
<dbReference type="eggNOG" id="ENOG502Z9QW">
    <property type="taxonomic scope" value="Bacteria"/>
</dbReference>
<proteinExistence type="predicted"/>
<dbReference type="InterPro" id="IPR005122">
    <property type="entry name" value="Uracil-DNA_glycosylase-like"/>
</dbReference>
<dbReference type="InterPro" id="IPR036895">
    <property type="entry name" value="Uracil-DNA_glycosylase-like_sf"/>
</dbReference>
<name>I0AFJ5_IGNAJ</name>
<dbReference type="AlphaFoldDB" id="I0AFJ5"/>
<keyword evidence="3" id="KW-1185">Reference proteome</keyword>
<dbReference type="CDD" id="cd19375">
    <property type="entry name" value="UDG-F3-like_SMUG2"/>
    <property type="match status" value="1"/>
</dbReference>
<dbReference type="Gene3D" id="3.40.470.10">
    <property type="entry name" value="Uracil-DNA glycosylase-like domain"/>
    <property type="match status" value="1"/>
</dbReference>
<dbReference type="PATRIC" id="fig|945713.3.peg.38"/>
<dbReference type="EMBL" id="CP003418">
    <property type="protein sequence ID" value="AFH47752.1"/>
    <property type="molecule type" value="Genomic_DNA"/>
</dbReference>
<reference evidence="2 3" key="1">
    <citation type="journal article" date="2012" name="Front. Microbiol.">
        <title>Complete genome of Ignavibacterium album, a metabolically versatile, flagellated, facultative anaerobe from the phylum Chlorobi.</title>
        <authorList>
            <person name="Liu Z."/>
            <person name="Frigaard N.-U."/>
            <person name="Vogl K."/>
            <person name="Iino T."/>
            <person name="Ohkuma M."/>
            <person name="Overmann J."/>
            <person name="Bryant D.A."/>
        </authorList>
    </citation>
    <scope>NUCLEOTIDE SEQUENCE [LARGE SCALE GENOMIC DNA]</scope>
    <source>
        <strain evidence="3">DSM 19864 / JCM 16511 / NBRC 101810 / Mat9-16</strain>
    </source>
</reference>
<dbReference type="SUPFAM" id="SSF52141">
    <property type="entry name" value="Uracil-DNA glycosylase-like"/>
    <property type="match status" value="1"/>
</dbReference>
<dbReference type="HOGENOM" id="CLU_1199042_0_0_10"/>
<dbReference type="KEGG" id="ial:IALB_0038"/>
<dbReference type="Pfam" id="PF03167">
    <property type="entry name" value="UDG"/>
    <property type="match status" value="1"/>
</dbReference>
<evidence type="ECO:0000259" key="1">
    <source>
        <dbReference type="Pfam" id="PF03167"/>
    </source>
</evidence>
<evidence type="ECO:0000313" key="2">
    <source>
        <dbReference type="EMBL" id="AFH47752.1"/>
    </source>
</evidence>
<feature type="domain" description="Uracil-DNA glycosylase-like" evidence="1">
    <location>
        <begin position="45"/>
        <end position="217"/>
    </location>
</feature>